<accession>A0A9X1QNN7</accession>
<protein>
    <recommendedName>
        <fullName evidence="3">Phosphohydrolase</fullName>
    </recommendedName>
</protein>
<organism evidence="1 2">
    <name type="scientific">Corynebacterium uropygiale</name>
    <dbReference type="NCBI Taxonomy" id="1775911"/>
    <lineage>
        <taxon>Bacteria</taxon>
        <taxon>Bacillati</taxon>
        <taxon>Actinomycetota</taxon>
        <taxon>Actinomycetes</taxon>
        <taxon>Mycobacteriales</taxon>
        <taxon>Corynebacteriaceae</taxon>
        <taxon>Corynebacterium</taxon>
    </lineage>
</organism>
<dbReference type="AlphaFoldDB" id="A0A9X1QNN7"/>
<dbReference type="Gene3D" id="1.10.3210.10">
    <property type="entry name" value="Hypothetical protein af1432"/>
    <property type="match status" value="1"/>
</dbReference>
<evidence type="ECO:0000313" key="1">
    <source>
        <dbReference type="EMBL" id="MCF4006296.1"/>
    </source>
</evidence>
<comment type="caution">
    <text evidence="1">The sequence shown here is derived from an EMBL/GenBank/DDBJ whole genome shotgun (WGS) entry which is preliminary data.</text>
</comment>
<evidence type="ECO:0008006" key="3">
    <source>
        <dbReference type="Google" id="ProtNLM"/>
    </source>
</evidence>
<sequence length="147" mass="16690">MDQMHLIEQAVTLAREEHESHRDAAGGPLLEHLTRVSGELREQGGTPEAIAVCWLHHILRDTDIESEDLREMGFSDSIIEAVEVLTPQPELSEEEWLQRINAHDLARQVKQADIADHTRPEALDALDSAQRAHAEEFRERAAEMFAR</sequence>
<reference evidence="1" key="1">
    <citation type="submission" date="2022-01" db="EMBL/GenBank/DDBJ databases">
        <title>Corynebacterium sp. nov isolated from isolated from the feces of the greater white-fronted geese (Anser albifrons) at Poyang Lake, PR China.</title>
        <authorList>
            <person name="Liu Q."/>
        </authorList>
    </citation>
    <scope>NUCLEOTIDE SEQUENCE</scope>
    <source>
        <strain evidence="1">JCM 32435</strain>
    </source>
</reference>
<dbReference type="Proteomes" id="UP001139336">
    <property type="component" value="Unassembled WGS sequence"/>
</dbReference>
<keyword evidence="2" id="KW-1185">Reference proteome</keyword>
<dbReference type="Pfam" id="PF13328">
    <property type="entry name" value="HD_4"/>
    <property type="match status" value="1"/>
</dbReference>
<gene>
    <name evidence="1" type="ORF">L1O03_03765</name>
</gene>
<dbReference type="RefSeq" id="WP_236118109.1">
    <property type="nucleotide sequence ID" value="NZ_JAKGSI010000002.1"/>
</dbReference>
<proteinExistence type="predicted"/>
<name>A0A9X1QNN7_9CORY</name>
<dbReference type="SUPFAM" id="SSF109604">
    <property type="entry name" value="HD-domain/PDEase-like"/>
    <property type="match status" value="1"/>
</dbReference>
<dbReference type="EMBL" id="JAKGSI010000002">
    <property type="protein sequence ID" value="MCF4006296.1"/>
    <property type="molecule type" value="Genomic_DNA"/>
</dbReference>
<evidence type="ECO:0000313" key="2">
    <source>
        <dbReference type="Proteomes" id="UP001139336"/>
    </source>
</evidence>